<evidence type="ECO:0000256" key="4">
    <source>
        <dbReference type="ARBA" id="ARBA00022989"/>
    </source>
</evidence>
<proteinExistence type="inferred from homology"/>
<evidence type="ECO:0000256" key="2">
    <source>
        <dbReference type="ARBA" id="ARBA00007590"/>
    </source>
</evidence>
<feature type="transmembrane region" description="Helical" evidence="6">
    <location>
        <begin position="47"/>
        <end position="65"/>
    </location>
</feature>
<dbReference type="Pfam" id="PF03647">
    <property type="entry name" value="Tmemb_14"/>
    <property type="match status" value="1"/>
</dbReference>
<dbReference type="PANTHER" id="PTHR12668">
    <property type="entry name" value="TRANSMEMBRANE PROTEIN 14, 15"/>
    <property type="match status" value="1"/>
</dbReference>
<comment type="caution">
    <text evidence="7">The sequence shown here is derived from an EMBL/GenBank/DDBJ whole genome shotgun (WGS) entry which is preliminary data.</text>
</comment>
<protein>
    <recommendedName>
        <fullName evidence="9">Transmembrane protein 14C</fullName>
    </recommendedName>
</protein>
<accession>A0A401RWY9</accession>
<feature type="transmembrane region" description="Helical" evidence="6">
    <location>
        <begin position="122"/>
        <end position="142"/>
    </location>
</feature>
<dbReference type="FunFam" id="1.10.10.1740:FF:000002">
    <property type="entry name" value="Transmembrane protein 14C"/>
    <property type="match status" value="1"/>
</dbReference>
<evidence type="ECO:0000256" key="1">
    <source>
        <dbReference type="ARBA" id="ARBA00004141"/>
    </source>
</evidence>
<dbReference type="OMA" id="TCTAMAI"/>
<evidence type="ECO:0000256" key="5">
    <source>
        <dbReference type="ARBA" id="ARBA00023136"/>
    </source>
</evidence>
<evidence type="ECO:0008006" key="9">
    <source>
        <dbReference type="Google" id="ProtNLM"/>
    </source>
</evidence>
<keyword evidence="3 6" id="KW-0812">Transmembrane</keyword>
<keyword evidence="8" id="KW-1185">Reference proteome</keyword>
<name>A0A401RWY9_CHIPU</name>
<evidence type="ECO:0000256" key="6">
    <source>
        <dbReference type="SAM" id="Phobius"/>
    </source>
</evidence>
<feature type="transmembrane region" description="Helical" evidence="6">
    <location>
        <begin position="72"/>
        <end position="91"/>
    </location>
</feature>
<dbReference type="STRING" id="137246.A0A401RWY9"/>
<comment type="similarity">
    <text evidence="2">Belongs to the TMEM14 family.</text>
</comment>
<comment type="subcellular location">
    <subcellularLocation>
        <location evidence="1">Membrane</location>
        <topology evidence="1">Multi-pass membrane protein</topology>
    </subcellularLocation>
</comment>
<dbReference type="Gene3D" id="1.10.10.1740">
    <property type="entry name" value="Transmembrane protein 14-like"/>
    <property type="match status" value="1"/>
</dbReference>
<dbReference type="OrthoDB" id="5620at2759"/>
<evidence type="ECO:0000256" key="3">
    <source>
        <dbReference type="ARBA" id="ARBA00022692"/>
    </source>
</evidence>
<keyword evidence="5 6" id="KW-0472">Membrane</keyword>
<keyword evidence="4 6" id="KW-1133">Transmembrane helix</keyword>
<dbReference type="EMBL" id="BEZZ01000015">
    <property type="protein sequence ID" value="GCC22665.1"/>
    <property type="molecule type" value="Genomic_DNA"/>
</dbReference>
<sequence length="143" mass="15145">MLAFARFSCCICPLVADESGWSGLGSNSAARQGAVNPNKESRMPIDWISYSYATIVTVGGILGYVQKGSVMSLMSGLLFGSLAGYGAYQVSNDPQNVKISLLTAGILTTIMGVRYKRSGKIIPAGLIAGISLFMVLRLVFVIL</sequence>
<dbReference type="InterPro" id="IPR005349">
    <property type="entry name" value="TMEM14"/>
</dbReference>
<dbReference type="Proteomes" id="UP000287033">
    <property type="component" value="Unassembled WGS sequence"/>
</dbReference>
<dbReference type="GO" id="GO:0031966">
    <property type="term" value="C:mitochondrial membrane"/>
    <property type="evidence" value="ECO:0007669"/>
    <property type="project" value="TreeGrafter"/>
</dbReference>
<dbReference type="PANTHER" id="PTHR12668:SF11">
    <property type="entry name" value="TRANSMEMBRANE PROTEIN 14A"/>
    <property type="match status" value="1"/>
</dbReference>
<gene>
    <name evidence="7" type="ORF">chiPu_0001053</name>
</gene>
<organism evidence="7 8">
    <name type="scientific">Chiloscyllium punctatum</name>
    <name type="common">Brownbanded bambooshark</name>
    <name type="synonym">Hemiscyllium punctatum</name>
    <dbReference type="NCBI Taxonomy" id="137246"/>
    <lineage>
        <taxon>Eukaryota</taxon>
        <taxon>Metazoa</taxon>
        <taxon>Chordata</taxon>
        <taxon>Craniata</taxon>
        <taxon>Vertebrata</taxon>
        <taxon>Chondrichthyes</taxon>
        <taxon>Elasmobranchii</taxon>
        <taxon>Galeomorphii</taxon>
        <taxon>Galeoidea</taxon>
        <taxon>Orectolobiformes</taxon>
        <taxon>Hemiscylliidae</taxon>
        <taxon>Chiloscyllium</taxon>
    </lineage>
</organism>
<dbReference type="GO" id="GO:0070453">
    <property type="term" value="P:regulation of heme biosynthetic process"/>
    <property type="evidence" value="ECO:0007669"/>
    <property type="project" value="TreeGrafter"/>
</dbReference>
<dbReference type="InterPro" id="IPR044890">
    <property type="entry name" value="TMEM14_sf"/>
</dbReference>
<reference evidence="7 8" key="1">
    <citation type="journal article" date="2018" name="Nat. Ecol. Evol.">
        <title>Shark genomes provide insights into elasmobranch evolution and the origin of vertebrates.</title>
        <authorList>
            <person name="Hara Y"/>
            <person name="Yamaguchi K"/>
            <person name="Onimaru K"/>
            <person name="Kadota M"/>
            <person name="Koyanagi M"/>
            <person name="Keeley SD"/>
            <person name="Tatsumi K"/>
            <person name="Tanaka K"/>
            <person name="Motone F"/>
            <person name="Kageyama Y"/>
            <person name="Nozu R"/>
            <person name="Adachi N"/>
            <person name="Nishimura O"/>
            <person name="Nakagawa R"/>
            <person name="Tanegashima C"/>
            <person name="Kiyatake I"/>
            <person name="Matsumoto R"/>
            <person name="Murakumo K"/>
            <person name="Nishida K"/>
            <person name="Terakita A"/>
            <person name="Kuratani S"/>
            <person name="Sato K"/>
            <person name="Hyodo S Kuraku.S."/>
        </authorList>
    </citation>
    <scope>NUCLEOTIDE SEQUENCE [LARGE SCALE GENOMIC DNA]</scope>
</reference>
<dbReference type="AlphaFoldDB" id="A0A401RWY9"/>
<evidence type="ECO:0000313" key="8">
    <source>
        <dbReference type="Proteomes" id="UP000287033"/>
    </source>
</evidence>
<evidence type="ECO:0000313" key="7">
    <source>
        <dbReference type="EMBL" id="GCC22665.1"/>
    </source>
</evidence>